<sequence>MNTLARDRQYNFRVNADMLNQAKEILEEKHMSLPDALNLFVEQVVVTKDLPIKTPEQVQAESFLNELISELDEGYQDVLKGNTKPANEVFAKYGL</sequence>
<dbReference type="InterPro" id="IPR007337">
    <property type="entry name" value="RelB/DinJ"/>
</dbReference>
<evidence type="ECO:0000313" key="2">
    <source>
        <dbReference type="Proteomes" id="UP001237071"/>
    </source>
</evidence>
<dbReference type="Pfam" id="PF04221">
    <property type="entry name" value="RelB"/>
    <property type="match status" value="1"/>
</dbReference>
<protein>
    <submittedName>
        <fullName evidence="1">Antitoxin component of RelBE/YafQ-DinJ toxin-antitoxin module</fullName>
    </submittedName>
</protein>
<dbReference type="RefSeq" id="WP_003058067.1">
    <property type="nucleotide sequence ID" value="NZ_CP044102.1"/>
</dbReference>
<accession>A0ABU0A579</accession>
<dbReference type="InterPro" id="IPR013321">
    <property type="entry name" value="Arc_rbn_hlx_hlx"/>
</dbReference>
<dbReference type="GeneID" id="83691194"/>
<dbReference type="EMBL" id="JAUSTL010000003">
    <property type="protein sequence ID" value="MDQ0262435.1"/>
    <property type="molecule type" value="Genomic_DNA"/>
</dbReference>
<proteinExistence type="predicted"/>
<reference evidence="1 2" key="1">
    <citation type="submission" date="2023-07" db="EMBL/GenBank/DDBJ databases">
        <title>Genomic Encyclopedia of Type Strains, Phase IV (KMG-IV): sequencing the most valuable type-strain genomes for metagenomic binning, comparative biology and taxonomic classification.</title>
        <authorList>
            <person name="Goeker M."/>
        </authorList>
    </citation>
    <scope>NUCLEOTIDE SEQUENCE [LARGE SCALE GENOMIC DNA]</scope>
    <source>
        <strain evidence="1 2">DSM 23147</strain>
    </source>
</reference>
<keyword evidence="2" id="KW-1185">Reference proteome</keyword>
<organism evidence="1 2">
    <name type="scientific">Streptococcus dysgalactiae</name>
    <dbReference type="NCBI Taxonomy" id="1334"/>
    <lineage>
        <taxon>Bacteria</taxon>
        <taxon>Bacillati</taxon>
        <taxon>Bacillota</taxon>
        <taxon>Bacilli</taxon>
        <taxon>Lactobacillales</taxon>
        <taxon>Streptococcaceae</taxon>
        <taxon>Streptococcus</taxon>
    </lineage>
</organism>
<dbReference type="Proteomes" id="UP001237071">
    <property type="component" value="Unassembled WGS sequence"/>
</dbReference>
<name>A0ABU0A579_STRDY</name>
<gene>
    <name evidence="1" type="ORF">J2S26_000507</name>
</gene>
<comment type="caution">
    <text evidence="1">The sequence shown here is derived from an EMBL/GenBank/DDBJ whole genome shotgun (WGS) entry which is preliminary data.</text>
</comment>
<dbReference type="Gene3D" id="1.10.1220.10">
    <property type="entry name" value="Met repressor-like"/>
    <property type="match status" value="1"/>
</dbReference>
<evidence type="ECO:0000313" key="1">
    <source>
        <dbReference type="EMBL" id="MDQ0262435.1"/>
    </source>
</evidence>